<evidence type="ECO:0000313" key="3">
    <source>
        <dbReference type="EMBL" id="CAD9001327.1"/>
    </source>
</evidence>
<proteinExistence type="predicted"/>
<protein>
    <recommendedName>
        <fullName evidence="2">Methyltransferase FkbM domain-containing protein</fullName>
    </recommendedName>
</protein>
<sequence length="435" mass="48773">MLIWAVICLCVFQQGAAQPPLTGTRCTDRESLERFVAVQYPKGITYNTRCPDATWIDVFLRCPSIKCAERPIVMYHIGCNKGFDALKAWMQVTRQSIDLRAYKKATGFGCGACNQCTAQPDSLQTNDADKKQLRLFCVEPMPATFDTVSTHISQLGLDKAGLVVQNAAFTSLEDATVRNMSAPFPTDMKYLGDEQVGISVFNPKLAPHRMVPLMTVDMHVRQHSVPQIDIMSIDTEGQDALVLVGAQETLREKVSYVEFEYNGLGDWKNRSLRGTIDYLDGLGFTCYWAGLDRLWLITGCFHPGYDHRTWSNVACVKRHQREWYGIMEDIANRTWQEWRMFQGVQEVLKKYANREAKAILIYRKLRHSNRFAGAHVVMPPALTGCAPSLDAGRPAVPNAQTVLSGLAGQSHSTFWVGMMVGVGLGRLLHGMKNRL</sequence>
<dbReference type="InterPro" id="IPR029063">
    <property type="entry name" value="SAM-dependent_MTases_sf"/>
</dbReference>
<dbReference type="PANTHER" id="PTHR34203">
    <property type="entry name" value="METHYLTRANSFERASE, FKBM FAMILY PROTEIN"/>
    <property type="match status" value="1"/>
</dbReference>
<dbReference type="SUPFAM" id="SSF53335">
    <property type="entry name" value="S-adenosyl-L-methionine-dependent methyltransferases"/>
    <property type="match status" value="1"/>
</dbReference>
<dbReference type="InterPro" id="IPR052514">
    <property type="entry name" value="SAM-dependent_MTase"/>
</dbReference>
<gene>
    <name evidence="3" type="ORF">EGYM00392_LOCUS12405</name>
</gene>
<dbReference type="Pfam" id="PF05050">
    <property type="entry name" value="Methyltransf_21"/>
    <property type="match status" value="1"/>
</dbReference>
<organism evidence="3">
    <name type="scientific">Eutreptiella gymnastica</name>
    <dbReference type="NCBI Taxonomy" id="73025"/>
    <lineage>
        <taxon>Eukaryota</taxon>
        <taxon>Discoba</taxon>
        <taxon>Euglenozoa</taxon>
        <taxon>Euglenida</taxon>
        <taxon>Spirocuta</taxon>
        <taxon>Euglenophyceae</taxon>
        <taxon>Eutreptiales</taxon>
        <taxon>Eutreptiaceae</taxon>
        <taxon>Eutreptiella</taxon>
    </lineage>
</organism>
<evidence type="ECO:0000259" key="2">
    <source>
        <dbReference type="Pfam" id="PF05050"/>
    </source>
</evidence>
<dbReference type="Gene3D" id="3.40.50.150">
    <property type="entry name" value="Vaccinia Virus protein VP39"/>
    <property type="match status" value="1"/>
</dbReference>
<dbReference type="EMBL" id="HBGA01034274">
    <property type="protein sequence ID" value="CAD9001327.1"/>
    <property type="molecule type" value="Transcribed_RNA"/>
</dbReference>
<accession>A0A7S1I530</accession>
<evidence type="ECO:0000256" key="1">
    <source>
        <dbReference type="SAM" id="SignalP"/>
    </source>
</evidence>
<keyword evidence="1" id="KW-0732">Signal</keyword>
<name>A0A7S1I530_9EUGL</name>
<feature type="chain" id="PRO_5031225516" description="Methyltransferase FkbM domain-containing protein" evidence="1">
    <location>
        <begin position="18"/>
        <end position="435"/>
    </location>
</feature>
<feature type="signal peptide" evidence="1">
    <location>
        <begin position="1"/>
        <end position="17"/>
    </location>
</feature>
<reference evidence="3" key="1">
    <citation type="submission" date="2021-01" db="EMBL/GenBank/DDBJ databases">
        <authorList>
            <person name="Corre E."/>
            <person name="Pelletier E."/>
            <person name="Niang G."/>
            <person name="Scheremetjew M."/>
            <person name="Finn R."/>
            <person name="Kale V."/>
            <person name="Holt S."/>
            <person name="Cochrane G."/>
            <person name="Meng A."/>
            <person name="Brown T."/>
            <person name="Cohen L."/>
        </authorList>
    </citation>
    <scope>NUCLEOTIDE SEQUENCE</scope>
    <source>
        <strain evidence="3">NIES-381</strain>
    </source>
</reference>
<dbReference type="NCBIfam" id="TIGR01444">
    <property type="entry name" value="fkbM_fam"/>
    <property type="match status" value="1"/>
</dbReference>
<dbReference type="PANTHER" id="PTHR34203:SF15">
    <property type="entry name" value="SLL1173 PROTEIN"/>
    <property type="match status" value="1"/>
</dbReference>
<dbReference type="AlphaFoldDB" id="A0A7S1I530"/>
<dbReference type="InterPro" id="IPR006342">
    <property type="entry name" value="FkbM_mtfrase"/>
</dbReference>
<feature type="domain" description="Methyltransferase FkbM" evidence="2">
    <location>
        <begin position="207"/>
        <end position="284"/>
    </location>
</feature>